<evidence type="ECO:0000256" key="12">
    <source>
        <dbReference type="ARBA" id="ARBA00061488"/>
    </source>
</evidence>
<dbReference type="InterPro" id="IPR044974">
    <property type="entry name" value="Disease_R_plants"/>
</dbReference>
<keyword evidence="10" id="KW-0539">Nucleus</keyword>
<dbReference type="Proteomes" id="UP001168098">
    <property type="component" value="Unassembled WGS sequence"/>
</dbReference>
<dbReference type="GO" id="GO:0043068">
    <property type="term" value="P:positive regulation of programmed cell death"/>
    <property type="evidence" value="ECO:0007669"/>
    <property type="project" value="UniProtKB-ARBA"/>
</dbReference>
<proteinExistence type="inferred from homology"/>
<keyword evidence="13" id="KW-1133">Transmembrane helix</keyword>
<keyword evidence="4" id="KW-0963">Cytoplasm</keyword>
<feature type="transmembrane region" description="Helical" evidence="13">
    <location>
        <begin position="1240"/>
        <end position="1256"/>
    </location>
</feature>
<dbReference type="EMBL" id="JARBHA010000018">
    <property type="protein sequence ID" value="KAJ9676129.1"/>
    <property type="molecule type" value="Genomic_DNA"/>
</dbReference>
<keyword evidence="13" id="KW-0812">Transmembrane</keyword>
<keyword evidence="6" id="KW-0677">Repeat</keyword>
<dbReference type="SUPFAM" id="SSF52540">
    <property type="entry name" value="P-loop containing nucleoside triphosphate hydrolases"/>
    <property type="match status" value="1"/>
</dbReference>
<dbReference type="InterPro" id="IPR035897">
    <property type="entry name" value="Toll_tir_struct_dom_sf"/>
</dbReference>
<evidence type="ECO:0000256" key="10">
    <source>
        <dbReference type="ARBA" id="ARBA00023242"/>
    </source>
</evidence>
<dbReference type="GO" id="GO:0005634">
    <property type="term" value="C:nucleus"/>
    <property type="evidence" value="ECO:0007669"/>
    <property type="project" value="UniProtKB-SubCell"/>
</dbReference>
<dbReference type="FunFam" id="1.10.8.430:FF:000002">
    <property type="entry name" value="Disease resistance protein (TIR-NBS-LRR class)"/>
    <property type="match status" value="1"/>
</dbReference>
<dbReference type="Pfam" id="PF23286">
    <property type="entry name" value="LRR_13"/>
    <property type="match status" value="1"/>
</dbReference>
<sequence length="1258" mass="142651">MDSSSSSVASSISSSSDWKYAVFLSFRGEDTRNNFTGHLYKALDQKGIETFMDDKKLRTGEEISPTLVTAIQRSRCSIIVLSENYASSKWCLEELVMILECKRTKNLKVVPIFYNVDPSHVRNQTGSFGEALAKHEENLKIKVEKVQKWREALTQVANLSGLHSVKNKPEAQLIEEIIADISKDLYSVPLKDAPNLVGVDSCIRELESLLCLPSMDVRMVGIWGMGGIGKTTLARAIYEQISGEFEGCCFLPNVEHLASKGDDYLRKELLSGVLRDQNIDVTITSVKARFHSKKVLIVIDNVNHRSILKTLVGELDWFGRQSRIIITTRDKHVLTLHGVDVIYEVQKLQDDKAIELFNHHAFINHPPTEDVMELSQRVIAYAQGLPLALEVLGSSLCKKSKDEWECALNKLEKIPDMEIRKVLQTSFDELDDDQKNIFLDIAIFFNEVEEDFTTEMLNSFGFSAISGIRTLIDKSLIGNLDDELHMHDLLIEMGKEIVRRTSPKEPGKRTRLWEQQDICHVLEKNTGTDEVEVIDFNLSGLKEICFTTEAFGNMSKLRLLAIHEYILSDDYECSSRLMQCQVHISDDFKFHYDELRFLLWEGYPLKSLPSDFKSRNLVCLSMPKSHLTRLWEGNKVFKNLKYINLSDSKYLAETPDFSRVTNLKMLSFEGCTQLRKIHSSLGDLDKLSRLNFKNCINLEHFPGLDQLVSLEALNLSGCSKLEKFPVISQPMTCLSKLCFDGTAITELPSSIAYATKLVLLDLQNCKKLLSLPSSICKLAHLETLSLSGCSGLGKPQVNSDNLDALPRILDRLSHLRELQLQDCRSLRALPPLPSSMELINASDNCTSLEYISPQSVFLCFGGSIFGNCFQLTKYQSKMGPHLRKMATHFDQDRWKSAYDQQYPNVQVPFSTVFPGSTIPDWFMHYSKGHEVDIDVDPDWYDSSFLGFALSAVLAPKDGPITRGWSTYCNLDLHDLNSDSESESSWVCSFTDARTCQLEDTTINSDHLWLAYVPSFFGFNDKKWSRIKFSFSTSRKSCLVKHWGVCPLYIEGSSDDNYNRDGDYSSGRCCLNEGLGVQTSNDNNIDDEGNACGSVLDDLREWGLEDIIIRRSPEDDQPSGQVYEDANGTHAWNQERLRMQPNPLIAQTSYAQYTQERNPAKSVLDYRYESTFEDGIVRMRSLLEEYPGVIGFSPTDSHSCDQERLGRQPNPRISNSETGFWICITIFSFFFLAHIFHSASFRISPLLGVLLLLFIFSRL</sequence>
<dbReference type="InterPro" id="IPR002182">
    <property type="entry name" value="NB-ARC"/>
</dbReference>
<evidence type="ECO:0000256" key="8">
    <source>
        <dbReference type="ARBA" id="ARBA00022821"/>
    </source>
</evidence>
<dbReference type="GO" id="GO:0050832">
    <property type="term" value="P:defense response to fungus"/>
    <property type="evidence" value="ECO:0007669"/>
    <property type="project" value="UniProtKB-ARBA"/>
</dbReference>
<dbReference type="PROSITE" id="PS50104">
    <property type="entry name" value="TIR"/>
    <property type="match status" value="1"/>
</dbReference>
<dbReference type="InterPro" id="IPR027417">
    <property type="entry name" value="P-loop_NTPase"/>
</dbReference>
<dbReference type="Pfam" id="PF20160">
    <property type="entry name" value="C-JID"/>
    <property type="match status" value="1"/>
</dbReference>
<dbReference type="Pfam" id="PF00931">
    <property type="entry name" value="NB-ARC"/>
    <property type="match status" value="1"/>
</dbReference>
<evidence type="ECO:0000256" key="13">
    <source>
        <dbReference type="SAM" id="Phobius"/>
    </source>
</evidence>
<reference evidence="15 16" key="1">
    <citation type="journal article" date="2023" name="BMC Biotechnol.">
        <title>Vitis rotundifolia cv Carlos genome sequencing.</title>
        <authorList>
            <person name="Huff M."/>
            <person name="Hulse-Kemp A."/>
            <person name="Scheffler B."/>
            <person name="Youngblood R."/>
            <person name="Simpson S."/>
            <person name="Babiker E."/>
            <person name="Staton M."/>
        </authorList>
    </citation>
    <scope>NUCLEOTIDE SEQUENCE [LARGE SCALE GENOMIC DNA]</scope>
    <source>
        <tissue evidence="15">Leaf</tissue>
    </source>
</reference>
<dbReference type="PRINTS" id="PR00364">
    <property type="entry name" value="DISEASERSIST"/>
</dbReference>
<dbReference type="Pfam" id="PF23282">
    <property type="entry name" value="WHD_ROQ1"/>
    <property type="match status" value="1"/>
</dbReference>
<comment type="catalytic activity">
    <reaction evidence="11">
        <text>NAD(+) + H2O = ADP-D-ribose + nicotinamide + H(+)</text>
        <dbReference type="Rhea" id="RHEA:16301"/>
        <dbReference type="ChEBI" id="CHEBI:15377"/>
        <dbReference type="ChEBI" id="CHEBI:15378"/>
        <dbReference type="ChEBI" id="CHEBI:17154"/>
        <dbReference type="ChEBI" id="CHEBI:57540"/>
        <dbReference type="ChEBI" id="CHEBI:57967"/>
        <dbReference type="EC" id="3.2.2.6"/>
    </reaction>
    <physiologicalReaction direction="left-to-right" evidence="11">
        <dbReference type="Rhea" id="RHEA:16302"/>
    </physiologicalReaction>
</comment>
<evidence type="ECO:0000256" key="2">
    <source>
        <dbReference type="ARBA" id="ARBA00004496"/>
    </source>
</evidence>
<dbReference type="SUPFAM" id="SSF52200">
    <property type="entry name" value="Toll/Interleukin receptor TIR domain"/>
    <property type="match status" value="1"/>
</dbReference>
<keyword evidence="5" id="KW-0433">Leucine-rich repeat</keyword>
<organism evidence="15 16">
    <name type="scientific">Vitis rotundifolia</name>
    <name type="common">Muscadine grape</name>
    <dbReference type="NCBI Taxonomy" id="103349"/>
    <lineage>
        <taxon>Eukaryota</taxon>
        <taxon>Viridiplantae</taxon>
        <taxon>Streptophyta</taxon>
        <taxon>Embryophyta</taxon>
        <taxon>Tracheophyta</taxon>
        <taxon>Spermatophyta</taxon>
        <taxon>Magnoliopsida</taxon>
        <taxon>eudicotyledons</taxon>
        <taxon>Gunneridae</taxon>
        <taxon>Pentapetalae</taxon>
        <taxon>rosids</taxon>
        <taxon>Vitales</taxon>
        <taxon>Vitaceae</taxon>
        <taxon>Viteae</taxon>
        <taxon>Vitis</taxon>
    </lineage>
</organism>
<evidence type="ECO:0000256" key="7">
    <source>
        <dbReference type="ARBA" id="ARBA00022801"/>
    </source>
</evidence>
<dbReference type="InterPro" id="IPR058546">
    <property type="entry name" value="RPS4B/Roq1-like_LRR"/>
</dbReference>
<dbReference type="GO" id="GO:0061809">
    <property type="term" value="F:NAD+ nucleosidase activity, cyclic ADP-ribose generating"/>
    <property type="evidence" value="ECO:0007669"/>
    <property type="project" value="UniProtKB-EC"/>
</dbReference>
<evidence type="ECO:0000313" key="16">
    <source>
        <dbReference type="Proteomes" id="UP001168098"/>
    </source>
</evidence>
<dbReference type="InterPro" id="IPR000157">
    <property type="entry name" value="TIR_dom"/>
</dbReference>
<accession>A0AA38YT40</accession>
<keyword evidence="7" id="KW-0378">Hydrolase</keyword>
<evidence type="ECO:0000256" key="11">
    <source>
        <dbReference type="ARBA" id="ARBA00047304"/>
    </source>
</evidence>
<dbReference type="AlphaFoldDB" id="A0AA38YT40"/>
<dbReference type="FunFam" id="3.40.50.10140:FF:000007">
    <property type="entry name" value="Disease resistance protein (TIR-NBS-LRR class)"/>
    <property type="match status" value="1"/>
</dbReference>
<evidence type="ECO:0000256" key="5">
    <source>
        <dbReference type="ARBA" id="ARBA00022614"/>
    </source>
</evidence>
<feature type="domain" description="TIR" evidence="14">
    <location>
        <begin position="18"/>
        <end position="185"/>
    </location>
</feature>
<evidence type="ECO:0000256" key="1">
    <source>
        <dbReference type="ARBA" id="ARBA00004123"/>
    </source>
</evidence>
<dbReference type="GO" id="GO:0005737">
    <property type="term" value="C:cytoplasm"/>
    <property type="evidence" value="ECO:0007669"/>
    <property type="project" value="UniProtKB-SubCell"/>
</dbReference>
<comment type="similarity">
    <text evidence="12">Belongs to the disease resistance TIR-NB-LRR family.</text>
</comment>
<comment type="subcellular location">
    <subcellularLocation>
        <location evidence="2">Cytoplasm</location>
    </subcellularLocation>
    <subcellularLocation>
        <location evidence="1">Nucleus</location>
    </subcellularLocation>
</comment>
<dbReference type="EC" id="3.2.2.6" evidence="3"/>
<dbReference type="CDD" id="cd00009">
    <property type="entry name" value="AAA"/>
    <property type="match status" value="1"/>
</dbReference>
<dbReference type="Gene3D" id="3.40.50.300">
    <property type="entry name" value="P-loop containing nucleotide triphosphate hydrolases"/>
    <property type="match status" value="1"/>
</dbReference>
<dbReference type="PANTHER" id="PTHR11017">
    <property type="entry name" value="LEUCINE-RICH REPEAT-CONTAINING PROTEIN"/>
    <property type="match status" value="1"/>
</dbReference>
<gene>
    <name evidence="15" type="ORF">PVL29_024904</name>
</gene>
<dbReference type="InterPro" id="IPR011713">
    <property type="entry name" value="Leu-rich_rpt_3"/>
</dbReference>
<dbReference type="InterPro" id="IPR058192">
    <property type="entry name" value="WHD_ROQ1-like"/>
</dbReference>
<evidence type="ECO:0000256" key="9">
    <source>
        <dbReference type="ARBA" id="ARBA00023027"/>
    </source>
</evidence>
<dbReference type="InterPro" id="IPR032675">
    <property type="entry name" value="LRR_dom_sf"/>
</dbReference>
<evidence type="ECO:0000256" key="3">
    <source>
        <dbReference type="ARBA" id="ARBA00011982"/>
    </source>
</evidence>
<keyword evidence="9" id="KW-0520">NAD</keyword>
<dbReference type="GO" id="GO:0007165">
    <property type="term" value="P:signal transduction"/>
    <property type="evidence" value="ECO:0007669"/>
    <property type="project" value="InterPro"/>
</dbReference>
<dbReference type="InterPro" id="IPR045344">
    <property type="entry name" value="C-JID"/>
</dbReference>
<keyword evidence="16" id="KW-1185">Reference proteome</keyword>
<dbReference type="SMART" id="SM00255">
    <property type="entry name" value="TIR"/>
    <property type="match status" value="1"/>
</dbReference>
<dbReference type="SUPFAM" id="SSF52058">
    <property type="entry name" value="L domain-like"/>
    <property type="match status" value="1"/>
</dbReference>
<protein>
    <recommendedName>
        <fullName evidence="3">ADP-ribosyl cyclase/cyclic ADP-ribose hydrolase</fullName>
        <ecNumber evidence="3">3.2.2.6</ecNumber>
    </recommendedName>
</protein>
<dbReference type="Gene3D" id="3.80.10.10">
    <property type="entry name" value="Ribonuclease Inhibitor"/>
    <property type="match status" value="2"/>
</dbReference>
<evidence type="ECO:0000256" key="4">
    <source>
        <dbReference type="ARBA" id="ARBA00022490"/>
    </source>
</evidence>
<name>A0AA38YT40_VITRO</name>
<dbReference type="Gene3D" id="3.40.50.10140">
    <property type="entry name" value="Toll/interleukin-1 receptor homology (TIR) domain"/>
    <property type="match status" value="1"/>
</dbReference>
<dbReference type="Pfam" id="PF01582">
    <property type="entry name" value="TIR"/>
    <property type="match status" value="1"/>
</dbReference>
<evidence type="ECO:0000259" key="14">
    <source>
        <dbReference type="PROSITE" id="PS50104"/>
    </source>
</evidence>
<evidence type="ECO:0000313" key="15">
    <source>
        <dbReference type="EMBL" id="KAJ9676129.1"/>
    </source>
</evidence>
<keyword evidence="13" id="KW-0472">Membrane</keyword>
<dbReference type="GO" id="GO:0043531">
    <property type="term" value="F:ADP binding"/>
    <property type="evidence" value="ECO:0007669"/>
    <property type="project" value="InterPro"/>
</dbReference>
<dbReference type="Pfam" id="PF07725">
    <property type="entry name" value="LRR_3"/>
    <property type="match status" value="1"/>
</dbReference>
<dbReference type="PANTHER" id="PTHR11017:SF479">
    <property type="entry name" value="DISEASE RESISTANCE PROTEIN (TIR-NBS-LRR CLASS) FAMILY"/>
    <property type="match status" value="1"/>
</dbReference>
<keyword evidence="8" id="KW-0611">Plant defense</keyword>
<dbReference type="Gene3D" id="1.10.8.430">
    <property type="entry name" value="Helical domain of apoptotic protease-activating factors"/>
    <property type="match status" value="1"/>
</dbReference>
<comment type="caution">
    <text evidence="15">The sequence shown here is derived from an EMBL/GenBank/DDBJ whole genome shotgun (WGS) entry which is preliminary data.</text>
</comment>
<evidence type="ECO:0000256" key="6">
    <source>
        <dbReference type="ARBA" id="ARBA00022737"/>
    </source>
</evidence>
<dbReference type="InterPro" id="IPR042197">
    <property type="entry name" value="Apaf_helical"/>
</dbReference>